<comment type="caution">
    <text evidence="2">The sequence shown here is derived from an EMBL/GenBank/DDBJ whole genome shotgun (WGS) entry which is preliminary data.</text>
</comment>
<dbReference type="Proteomes" id="UP000815325">
    <property type="component" value="Unassembled WGS sequence"/>
</dbReference>
<keyword evidence="3" id="KW-1185">Reference proteome</keyword>
<dbReference type="InterPro" id="IPR048939">
    <property type="entry name" value="ATG5_UblA"/>
</dbReference>
<dbReference type="Gene3D" id="3.10.20.620">
    <property type="match status" value="1"/>
</dbReference>
<organism evidence="2 3">
    <name type="scientific">Dunaliella salina</name>
    <name type="common">Green alga</name>
    <name type="synonym">Protococcus salinus</name>
    <dbReference type="NCBI Taxonomy" id="3046"/>
    <lineage>
        <taxon>Eukaryota</taxon>
        <taxon>Viridiplantae</taxon>
        <taxon>Chlorophyta</taxon>
        <taxon>core chlorophytes</taxon>
        <taxon>Chlorophyceae</taxon>
        <taxon>CS clade</taxon>
        <taxon>Chlamydomonadales</taxon>
        <taxon>Dunaliellaceae</taxon>
        <taxon>Dunaliella</taxon>
    </lineage>
</organism>
<evidence type="ECO:0000313" key="3">
    <source>
        <dbReference type="Proteomes" id="UP000815325"/>
    </source>
</evidence>
<dbReference type="PANTHER" id="PTHR13040">
    <property type="entry name" value="AUTOPHAGY PROTEIN 5"/>
    <property type="match status" value="1"/>
</dbReference>
<name>A0ABQ7GKV8_DUNSA</name>
<dbReference type="Pfam" id="PF20638">
    <property type="entry name" value="ATG5_UblA"/>
    <property type="match status" value="1"/>
</dbReference>
<dbReference type="InterPro" id="IPR007239">
    <property type="entry name" value="Atg5"/>
</dbReference>
<proteinExistence type="predicted"/>
<gene>
    <name evidence="2" type="ORF">DUNSADRAFT_7695</name>
</gene>
<dbReference type="EMBL" id="MU069715">
    <property type="protein sequence ID" value="KAF5835248.1"/>
    <property type="molecule type" value="Genomic_DNA"/>
</dbReference>
<protein>
    <recommendedName>
        <fullName evidence="1">Autophagy protein ATG5 UblA domain-containing protein</fullName>
    </recommendedName>
</protein>
<accession>A0ABQ7GKV8</accession>
<reference evidence="2" key="1">
    <citation type="submission" date="2017-08" db="EMBL/GenBank/DDBJ databases">
        <authorList>
            <person name="Polle J.E."/>
            <person name="Barry K."/>
            <person name="Cushman J."/>
            <person name="Schmutz J."/>
            <person name="Tran D."/>
            <person name="Hathwaick L.T."/>
            <person name="Yim W.C."/>
            <person name="Jenkins J."/>
            <person name="Mckie-Krisberg Z.M."/>
            <person name="Prochnik S."/>
            <person name="Lindquist E."/>
            <person name="Dockter R.B."/>
            <person name="Adam C."/>
            <person name="Molina H."/>
            <person name="Bunkerborg J."/>
            <person name="Jin E."/>
            <person name="Buchheim M."/>
            <person name="Magnuson J."/>
        </authorList>
    </citation>
    <scope>NUCLEOTIDE SEQUENCE</scope>
    <source>
        <strain evidence="2">CCAP 19/18</strain>
    </source>
</reference>
<dbReference type="InterPro" id="IPR042527">
    <property type="entry name" value="Atg5_UblA_dom_sf"/>
</dbReference>
<feature type="domain" description="Autophagy protein ATG5 UblA" evidence="1">
    <location>
        <begin position="7"/>
        <end position="139"/>
    </location>
</feature>
<evidence type="ECO:0000259" key="1">
    <source>
        <dbReference type="Pfam" id="PF20638"/>
    </source>
</evidence>
<dbReference type="PANTHER" id="PTHR13040:SF2">
    <property type="entry name" value="AUTOPHAGY PROTEIN 5"/>
    <property type="match status" value="1"/>
</dbReference>
<sequence length="201" mass="21105">MDPLSGVWRCQIPVQVKLAENNNSSPTSLPPLYFIVPRQSYLSCLAAQAWPFVQHVLSAIPGQPQRQPWFDYEGIPLRGQFPIGLLYDLTTGSAQHISPSVTNGAGSSSAFGAGSGSSRAFGAGSGCSSALPWQLTLHYSPPVHPHEEALLNTQGAVACAAAPTLFLNSLKEACFICQGSEGSSAAMRMAGGAQAQLCGMR</sequence>
<evidence type="ECO:0000313" key="2">
    <source>
        <dbReference type="EMBL" id="KAF5835248.1"/>
    </source>
</evidence>